<evidence type="ECO:0000259" key="7">
    <source>
        <dbReference type="Pfam" id="PF01494"/>
    </source>
</evidence>
<dbReference type="EMBL" id="JBFXLR010000009">
    <property type="protein sequence ID" value="KAL2855652.1"/>
    <property type="molecule type" value="Genomic_DNA"/>
</dbReference>
<dbReference type="GeneID" id="98153005"/>
<gene>
    <name evidence="8" type="ORF">BJX68DRAFT_217415</name>
</gene>
<dbReference type="InterPro" id="IPR036188">
    <property type="entry name" value="FAD/NAD-bd_sf"/>
</dbReference>
<reference evidence="8 9" key="1">
    <citation type="submission" date="2024-07" db="EMBL/GenBank/DDBJ databases">
        <title>Section-level genome sequencing and comparative genomics of Aspergillus sections Usti and Cavernicolus.</title>
        <authorList>
            <consortium name="Lawrence Berkeley National Laboratory"/>
            <person name="Nybo J.L."/>
            <person name="Vesth T.C."/>
            <person name="Theobald S."/>
            <person name="Frisvad J.C."/>
            <person name="Larsen T.O."/>
            <person name="Kjaerboelling I."/>
            <person name="Rothschild-Mancinelli K."/>
            <person name="Lyhne E.K."/>
            <person name="Kogle M.E."/>
            <person name="Barry K."/>
            <person name="Clum A."/>
            <person name="Na H."/>
            <person name="Ledsgaard L."/>
            <person name="Lin J."/>
            <person name="Lipzen A."/>
            <person name="Kuo A."/>
            <person name="Riley R."/>
            <person name="Mondo S."/>
            <person name="LaButti K."/>
            <person name="Haridas S."/>
            <person name="Pangalinan J."/>
            <person name="Salamov A.A."/>
            <person name="Simmons B.A."/>
            <person name="Magnuson J.K."/>
            <person name="Chen J."/>
            <person name="Drula E."/>
            <person name="Henrissat B."/>
            <person name="Wiebenga A."/>
            <person name="Lubbers R.J."/>
            <person name="Gomes A.C."/>
            <person name="Macurrencykelacurrency M.R."/>
            <person name="Stajich J."/>
            <person name="Grigoriev I.V."/>
            <person name="Mortensen U.H."/>
            <person name="De vries R.P."/>
            <person name="Baker S.E."/>
            <person name="Andersen M.R."/>
        </authorList>
    </citation>
    <scope>NUCLEOTIDE SEQUENCE [LARGE SCALE GENOMIC DNA]</scope>
    <source>
        <strain evidence="8 9">CBS 756.74</strain>
    </source>
</reference>
<keyword evidence="2" id="KW-0285">Flavoprotein</keyword>
<feature type="compositionally biased region" description="Basic and acidic residues" evidence="6">
    <location>
        <begin position="161"/>
        <end position="173"/>
    </location>
</feature>
<keyword evidence="4" id="KW-0560">Oxidoreductase</keyword>
<name>A0ABR4KTP0_9EURO</name>
<protein>
    <recommendedName>
        <fullName evidence="7">FAD-binding domain-containing protein</fullName>
    </recommendedName>
</protein>
<dbReference type="Pfam" id="PF01494">
    <property type="entry name" value="FAD_binding_3"/>
    <property type="match status" value="1"/>
</dbReference>
<sequence>MQSSAAKRDPVLIVGAGITGLILAHALKQKSIPFTIYERDPTPSSRHQGWALTLHWALQYLPSLLPPSVLSAIEAAQVDPVVAANDNGNFLFINNATGEVKWRIPPNRRWRVNRERLRRVLLRGVEEYIKWGTRVEGVRFTDDEGGNSKEKPRLVLRRRANSSDREEEEKMKEEESEPATLIVGTEGSRSSIRRFLCPDNYTNNPLPIRFTGVGISLSAAEVAPLREMDPLLFQGCHPETGDYFWFSMLDAPLRHPSSAQPPTFNQEETNSAENGEERPYKVQLGLSWPVKSPSDEVAATDTERLANMKRRAANFVPFLRDVIQNIPEGTPVVEVKLADWKPQPWDNRDGTVTLVGDAAHAMTMYRGEACNHGILDVYNLVAAIEKIYSGSDPASAITDYETEMRERGERAVQLSHQACLDAHDWASLNENSAILARRKL</sequence>
<evidence type="ECO:0000313" key="8">
    <source>
        <dbReference type="EMBL" id="KAL2855652.1"/>
    </source>
</evidence>
<comment type="caution">
    <text evidence="8">The sequence shown here is derived from an EMBL/GenBank/DDBJ whole genome shotgun (WGS) entry which is preliminary data.</text>
</comment>
<evidence type="ECO:0000256" key="6">
    <source>
        <dbReference type="SAM" id="MobiDB-lite"/>
    </source>
</evidence>
<comment type="cofactor">
    <cofactor evidence="1">
        <name>FAD</name>
        <dbReference type="ChEBI" id="CHEBI:57692"/>
    </cofactor>
</comment>
<feature type="compositionally biased region" description="Polar residues" evidence="6">
    <location>
        <begin position="257"/>
        <end position="273"/>
    </location>
</feature>
<evidence type="ECO:0000256" key="3">
    <source>
        <dbReference type="ARBA" id="ARBA00022827"/>
    </source>
</evidence>
<dbReference type="PRINTS" id="PR00420">
    <property type="entry name" value="RNGMNOXGNASE"/>
</dbReference>
<keyword evidence="3" id="KW-0274">FAD</keyword>
<dbReference type="PANTHER" id="PTHR47178:SF1">
    <property type="entry name" value="FAD-BINDING DOMAIN-CONTAINING PROTEIN-RELATED"/>
    <property type="match status" value="1"/>
</dbReference>
<accession>A0ABR4KTP0</accession>
<dbReference type="Pfam" id="PF13450">
    <property type="entry name" value="NAD_binding_8"/>
    <property type="match status" value="1"/>
</dbReference>
<dbReference type="RefSeq" id="XP_070902059.1">
    <property type="nucleotide sequence ID" value="XM_071037841.1"/>
</dbReference>
<evidence type="ECO:0000313" key="9">
    <source>
        <dbReference type="Proteomes" id="UP001610444"/>
    </source>
</evidence>
<evidence type="ECO:0000256" key="1">
    <source>
        <dbReference type="ARBA" id="ARBA00001974"/>
    </source>
</evidence>
<proteinExistence type="predicted"/>
<organism evidence="8 9">
    <name type="scientific">Aspergillus pseudodeflectus</name>
    <dbReference type="NCBI Taxonomy" id="176178"/>
    <lineage>
        <taxon>Eukaryota</taxon>
        <taxon>Fungi</taxon>
        <taxon>Dikarya</taxon>
        <taxon>Ascomycota</taxon>
        <taxon>Pezizomycotina</taxon>
        <taxon>Eurotiomycetes</taxon>
        <taxon>Eurotiomycetidae</taxon>
        <taxon>Eurotiales</taxon>
        <taxon>Aspergillaceae</taxon>
        <taxon>Aspergillus</taxon>
        <taxon>Aspergillus subgen. Nidulantes</taxon>
    </lineage>
</organism>
<evidence type="ECO:0000256" key="5">
    <source>
        <dbReference type="ARBA" id="ARBA00023033"/>
    </source>
</evidence>
<evidence type="ECO:0000256" key="4">
    <source>
        <dbReference type="ARBA" id="ARBA00023002"/>
    </source>
</evidence>
<dbReference type="InterPro" id="IPR002938">
    <property type="entry name" value="FAD-bd"/>
</dbReference>
<feature type="domain" description="FAD-binding" evidence="7">
    <location>
        <begin position="346"/>
        <end position="414"/>
    </location>
</feature>
<dbReference type="Gene3D" id="3.50.50.60">
    <property type="entry name" value="FAD/NAD(P)-binding domain"/>
    <property type="match status" value="1"/>
</dbReference>
<dbReference type="SUPFAM" id="SSF51905">
    <property type="entry name" value="FAD/NAD(P)-binding domain"/>
    <property type="match status" value="1"/>
</dbReference>
<feature type="region of interest" description="Disordered" evidence="6">
    <location>
        <begin position="256"/>
        <end position="277"/>
    </location>
</feature>
<evidence type="ECO:0000256" key="2">
    <source>
        <dbReference type="ARBA" id="ARBA00022630"/>
    </source>
</evidence>
<dbReference type="PANTHER" id="PTHR47178">
    <property type="entry name" value="MONOOXYGENASE, FAD-BINDING"/>
    <property type="match status" value="1"/>
</dbReference>
<feature type="region of interest" description="Disordered" evidence="6">
    <location>
        <begin position="159"/>
        <end position="180"/>
    </location>
</feature>
<keyword evidence="9" id="KW-1185">Reference proteome</keyword>
<dbReference type="Proteomes" id="UP001610444">
    <property type="component" value="Unassembled WGS sequence"/>
</dbReference>
<keyword evidence="5" id="KW-0503">Monooxygenase</keyword>